<sequence length="60" mass="7097">MHRHSWALKLRKLGIFYRPLVDRGLNHYGCCQILIVLSYLRLTKGCHLHSKRSPKVRLNV</sequence>
<accession>A0A8J7A5D4</accession>
<gene>
    <name evidence="1" type="ORF">IQ276_26755</name>
</gene>
<evidence type="ECO:0000313" key="2">
    <source>
        <dbReference type="Proteomes" id="UP000622533"/>
    </source>
</evidence>
<evidence type="ECO:0000313" key="1">
    <source>
        <dbReference type="EMBL" id="MBE9025886.1"/>
    </source>
</evidence>
<proteinExistence type="predicted"/>
<reference evidence="1" key="1">
    <citation type="submission" date="2020-10" db="EMBL/GenBank/DDBJ databases">
        <authorList>
            <person name="Castelo-Branco R."/>
            <person name="Eusebio N."/>
            <person name="Adriana R."/>
            <person name="Vieira A."/>
            <person name="Brugerolle De Fraissinette N."/>
            <person name="Rezende De Castro R."/>
            <person name="Schneider M.P."/>
            <person name="Vasconcelos V."/>
            <person name="Leao P.N."/>
        </authorList>
    </citation>
    <scope>NUCLEOTIDE SEQUENCE</scope>
    <source>
        <strain evidence="1">LEGE 12446</strain>
    </source>
</reference>
<keyword evidence="2" id="KW-1185">Reference proteome</keyword>
<protein>
    <submittedName>
        <fullName evidence="1">Uncharacterized protein</fullName>
    </submittedName>
</protein>
<dbReference type="Proteomes" id="UP000622533">
    <property type="component" value="Unassembled WGS sequence"/>
</dbReference>
<dbReference type="EMBL" id="JADEXS010000498">
    <property type="protein sequence ID" value="MBE9025886.1"/>
    <property type="molecule type" value="Genomic_DNA"/>
</dbReference>
<dbReference type="RefSeq" id="WP_190880342.1">
    <property type="nucleotide sequence ID" value="NZ_JADEXS020000001.1"/>
</dbReference>
<comment type="caution">
    <text evidence="1">The sequence shown here is derived from an EMBL/GenBank/DDBJ whole genome shotgun (WGS) entry which is preliminary data.</text>
</comment>
<dbReference type="AlphaFoldDB" id="A0A8J7A5D4"/>
<organism evidence="1 2">
    <name type="scientific">Desmonostoc muscorum LEGE 12446</name>
    <dbReference type="NCBI Taxonomy" id="1828758"/>
    <lineage>
        <taxon>Bacteria</taxon>
        <taxon>Bacillati</taxon>
        <taxon>Cyanobacteriota</taxon>
        <taxon>Cyanophyceae</taxon>
        <taxon>Nostocales</taxon>
        <taxon>Nostocaceae</taxon>
        <taxon>Desmonostoc</taxon>
    </lineage>
</organism>
<name>A0A8J7A5D4_DESMC</name>